<dbReference type="PANTHER" id="PTHR38595">
    <property type="entry name" value="CYTOPLASMIC PROTEIN-RELATED"/>
    <property type="match status" value="1"/>
</dbReference>
<keyword evidence="3" id="KW-1185">Reference proteome</keyword>
<dbReference type="InterPro" id="IPR017737">
    <property type="entry name" value="TssE1-like"/>
</dbReference>
<gene>
    <name evidence="2" type="primary">tssE</name>
    <name evidence="2" type="ORF">LNKW23_08220</name>
</gene>
<evidence type="ECO:0000313" key="3">
    <source>
        <dbReference type="Proteomes" id="UP001239909"/>
    </source>
</evidence>
<accession>A0ABQ6LHK4</accession>
<evidence type="ECO:0000313" key="2">
    <source>
        <dbReference type="EMBL" id="GMG81609.1"/>
    </source>
</evidence>
<dbReference type="RefSeq" id="WP_285670278.1">
    <property type="nucleotide sequence ID" value="NZ_BSYI01000004.1"/>
</dbReference>
<name>A0ABQ6LHK4_9RHOB</name>
<reference evidence="2 3" key="1">
    <citation type="submission" date="2023-04" db="EMBL/GenBank/DDBJ databases">
        <title>Marinoamorphus aggregata gen. nov., sp. Nov., isolate from tissue of brittle star Ophioplocus japonicus.</title>
        <authorList>
            <person name="Kawano K."/>
            <person name="Sawayama S."/>
            <person name="Nakagawa S."/>
        </authorList>
    </citation>
    <scope>NUCLEOTIDE SEQUENCE [LARGE SCALE GENOMIC DNA]</scope>
    <source>
        <strain evidence="2 3">NKW23</strain>
    </source>
</reference>
<dbReference type="EMBL" id="BSYI01000004">
    <property type="protein sequence ID" value="GMG81609.1"/>
    <property type="molecule type" value="Genomic_DNA"/>
</dbReference>
<dbReference type="PANTHER" id="PTHR38595:SF1">
    <property type="entry name" value="TYPE VI SECRETION SYSTEM COMPONENT TSSE1"/>
    <property type="match status" value="1"/>
</dbReference>
<organism evidence="2 3">
    <name type="scientific">Paralimibaculum aggregatum</name>
    <dbReference type="NCBI Taxonomy" id="3036245"/>
    <lineage>
        <taxon>Bacteria</taxon>
        <taxon>Pseudomonadati</taxon>
        <taxon>Pseudomonadota</taxon>
        <taxon>Alphaproteobacteria</taxon>
        <taxon>Rhodobacterales</taxon>
        <taxon>Paracoccaceae</taxon>
        <taxon>Paralimibaculum</taxon>
    </lineage>
</organism>
<proteinExistence type="predicted"/>
<dbReference type="InterPro" id="IPR053176">
    <property type="entry name" value="T6SS_TssE1-like"/>
</dbReference>
<dbReference type="Pfam" id="PF04965">
    <property type="entry name" value="GPW_gp25"/>
    <property type="match status" value="1"/>
</dbReference>
<dbReference type="Proteomes" id="UP001239909">
    <property type="component" value="Unassembled WGS sequence"/>
</dbReference>
<feature type="domain" description="IraD/Gp25-like" evidence="1">
    <location>
        <begin position="39"/>
        <end position="141"/>
    </location>
</feature>
<evidence type="ECO:0000259" key="1">
    <source>
        <dbReference type="Pfam" id="PF04965"/>
    </source>
</evidence>
<comment type="caution">
    <text evidence="2">The sequence shown here is derived from an EMBL/GenBank/DDBJ whole genome shotgun (WGS) entry which is preliminary data.</text>
</comment>
<dbReference type="InterPro" id="IPR007048">
    <property type="entry name" value="IraD/Gp25-like"/>
</dbReference>
<sequence>MADKGIAERLQPSLLDRLTDDAPEDKGETREKRVIDLRRLREIVLRDLTWLFNTTSLESVEDLTDYPHVRRSTVNFGIPDIAGVASSQQRAMELKDHMAERVRFFEPRILPGSFEIEVVDPNNLRRTVVALDIRGELWAQPLPIDLYMRTELDITSGDLSVRNHY</sequence>
<dbReference type="SUPFAM" id="SSF160719">
    <property type="entry name" value="gpW/gp25-like"/>
    <property type="match status" value="1"/>
</dbReference>
<dbReference type="NCBIfam" id="TIGR03357">
    <property type="entry name" value="VI_zyme"/>
    <property type="match status" value="1"/>
</dbReference>
<protein>
    <submittedName>
        <fullName evidence="2">Type VI secretion system baseplate subunit TssE</fullName>
    </submittedName>
</protein>